<protein>
    <submittedName>
        <fullName evidence="1">1990_t:CDS:1</fullName>
    </submittedName>
</protein>
<sequence>YIINHGNYEQIKKELEKIIEKRDDYKKKLRKSEEDKREINLNIQKNVNEIIKKISSNLIEQIIEQIKKLAESDDQKIYNDIKKKAYAIGSCTVGDEKAYNVCRNKRPDGLKITLPPDRDEDNEQLDATKAIVEYYKIPIAGSKSLLIPLISKIELHFFLVRICNKDLARKTQDDITPEEIFVDPEKLNEPKLKDYFQILAEYYGEIEYDKTGFCILLEEEDTDKIEETQRPNAIKLVDKRNLDQRIKNSKLLPNLINDLQQLRKSKLDNLHLEQYGYYIDLKDKTENIATLNNLFDTINNDKILTVMQISILLKSITNKIFKINQKQEYDSIKNRIVKEKDLAQLETVWKDNIDEQQKNQLYILRKQRIQILTDKVFDELKNNIKNKQVSSRLEDKRYYNNRIDLNELNDNLELTNDILKLNQTLLTRNRKINNLNTKRKQKYNNNLYDNFAISINIETNVEDLQNNWKIRIDTEIEKEYLLQPRTIENLYKLRKERIALLRQPPLPK</sequence>
<proteinExistence type="predicted"/>
<keyword evidence="2" id="KW-1185">Reference proteome</keyword>
<dbReference type="Proteomes" id="UP000789920">
    <property type="component" value="Unassembled WGS sequence"/>
</dbReference>
<organism evidence="1 2">
    <name type="scientific">Racocetra persica</name>
    <dbReference type="NCBI Taxonomy" id="160502"/>
    <lineage>
        <taxon>Eukaryota</taxon>
        <taxon>Fungi</taxon>
        <taxon>Fungi incertae sedis</taxon>
        <taxon>Mucoromycota</taxon>
        <taxon>Glomeromycotina</taxon>
        <taxon>Glomeromycetes</taxon>
        <taxon>Diversisporales</taxon>
        <taxon>Gigasporaceae</taxon>
        <taxon>Racocetra</taxon>
    </lineage>
</organism>
<evidence type="ECO:0000313" key="1">
    <source>
        <dbReference type="EMBL" id="CAG8492309.1"/>
    </source>
</evidence>
<reference evidence="1" key="1">
    <citation type="submission" date="2021-06" db="EMBL/GenBank/DDBJ databases">
        <authorList>
            <person name="Kallberg Y."/>
            <person name="Tangrot J."/>
            <person name="Rosling A."/>
        </authorList>
    </citation>
    <scope>NUCLEOTIDE SEQUENCE</scope>
    <source>
        <strain evidence="1">MA461A</strain>
    </source>
</reference>
<evidence type="ECO:0000313" key="2">
    <source>
        <dbReference type="Proteomes" id="UP000789920"/>
    </source>
</evidence>
<dbReference type="EMBL" id="CAJVQC010001332">
    <property type="protein sequence ID" value="CAG8492309.1"/>
    <property type="molecule type" value="Genomic_DNA"/>
</dbReference>
<gene>
    <name evidence="1" type="ORF">RPERSI_LOCUS1444</name>
</gene>
<accession>A0ACA9KTE9</accession>
<name>A0ACA9KTE9_9GLOM</name>
<feature type="non-terminal residue" evidence="1">
    <location>
        <position position="1"/>
    </location>
</feature>
<comment type="caution">
    <text evidence="1">The sequence shown here is derived from an EMBL/GenBank/DDBJ whole genome shotgun (WGS) entry which is preliminary data.</text>
</comment>